<keyword evidence="6" id="KW-0735">Signal-anchor</keyword>
<dbReference type="PANTHER" id="PTHR11214">
    <property type="entry name" value="BETA-1,3-N-ACETYLGLUCOSAMINYLTRANSFERASE"/>
    <property type="match status" value="1"/>
</dbReference>
<evidence type="ECO:0000313" key="12">
    <source>
        <dbReference type="WBParaSite" id="Csp11.Scaffold651.g22324.t1"/>
    </source>
</evidence>
<evidence type="ECO:0000256" key="6">
    <source>
        <dbReference type="ARBA" id="ARBA00022968"/>
    </source>
</evidence>
<dbReference type="GO" id="GO:0006024">
    <property type="term" value="P:glycosaminoglycan biosynthetic process"/>
    <property type="evidence" value="ECO:0007669"/>
    <property type="project" value="TreeGrafter"/>
</dbReference>
<evidence type="ECO:0000256" key="5">
    <source>
        <dbReference type="ARBA" id="ARBA00022692"/>
    </source>
</evidence>
<name>A0A1I7V4K1_9PELO</name>
<reference evidence="12" key="1">
    <citation type="submission" date="2016-11" db="UniProtKB">
        <authorList>
            <consortium name="WormBaseParasite"/>
        </authorList>
    </citation>
    <scope>IDENTIFICATION</scope>
</reference>
<evidence type="ECO:0000313" key="11">
    <source>
        <dbReference type="Proteomes" id="UP000095282"/>
    </source>
</evidence>
<protein>
    <recommendedName>
        <fullName evidence="10">Hexosyltransferase</fullName>
        <ecNumber evidence="10">2.4.1.-</ecNumber>
    </recommendedName>
</protein>
<sequence length="113" mass="13442">MEDRKSEETKQLPETFLFVSILSSPNETARRQNVRDTWHRLSAKGPTVFLSKFMIGTMGLAPEEKEKLEEESREFRDLSFLERHEESYDRLAKKTLASFVHAHENFRFKFFLK</sequence>
<evidence type="ECO:0000256" key="8">
    <source>
        <dbReference type="ARBA" id="ARBA00023034"/>
    </source>
</evidence>
<dbReference type="GO" id="GO:0006493">
    <property type="term" value="P:protein O-linked glycosylation"/>
    <property type="evidence" value="ECO:0007669"/>
    <property type="project" value="TreeGrafter"/>
</dbReference>
<dbReference type="PANTHER" id="PTHR11214:SF3">
    <property type="entry name" value="BETA-1,3-GALACTOSYLTRANSFERASE 6"/>
    <property type="match status" value="1"/>
</dbReference>
<dbReference type="GO" id="GO:0000139">
    <property type="term" value="C:Golgi membrane"/>
    <property type="evidence" value="ECO:0007669"/>
    <property type="project" value="UniProtKB-SubCell"/>
</dbReference>
<dbReference type="AlphaFoldDB" id="A0A1I7V4K1"/>
<evidence type="ECO:0000256" key="1">
    <source>
        <dbReference type="ARBA" id="ARBA00004323"/>
    </source>
</evidence>
<evidence type="ECO:0000256" key="4">
    <source>
        <dbReference type="ARBA" id="ARBA00022679"/>
    </source>
</evidence>
<dbReference type="InterPro" id="IPR002659">
    <property type="entry name" value="Glyco_trans_31"/>
</dbReference>
<keyword evidence="9" id="KW-0472">Membrane</keyword>
<dbReference type="EC" id="2.4.1.-" evidence="10"/>
<keyword evidence="8 10" id="KW-0333">Golgi apparatus</keyword>
<dbReference type="eggNOG" id="KOG2288">
    <property type="taxonomic scope" value="Eukaryota"/>
</dbReference>
<evidence type="ECO:0000256" key="2">
    <source>
        <dbReference type="ARBA" id="ARBA00008661"/>
    </source>
</evidence>
<dbReference type="GO" id="GO:0047220">
    <property type="term" value="F:galactosylxylosylprotein 3-beta-galactosyltransferase activity"/>
    <property type="evidence" value="ECO:0007669"/>
    <property type="project" value="TreeGrafter"/>
</dbReference>
<evidence type="ECO:0000256" key="9">
    <source>
        <dbReference type="ARBA" id="ARBA00023136"/>
    </source>
</evidence>
<comment type="subcellular location">
    <subcellularLocation>
        <location evidence="1 10">Golgi apparatus membrane</location>
        <topology evidence="1 10">Single-pass type II membrane protein</topology>
    </subcellularLocation>
</comment>
<organism evidence="11 12">
    <name type="scientific">Caenorhabditis tropicalis</name>
    <dbReference type="NCBI Taxonomy" id="1561998"/>
    <lineage>
        <taxon>Eukaryota</taxon>
        <taxon>Metazoa</taxon>
        <taxon>Ecdysozoa</taxon>
        <taxon>Nematoda</taxon>
        <taxon>Chromadorea</taxon>
        <taxon>Rhabditida</taxon>
        <taxon>Rhabditina</taxon>
        <taxon>Rhabditomorpha</taxon>
        <taxon>Rhabditoidea</taxon>
        <taxon>Rhabditidae</taxon>
        <taxon>Peloderinae</taxon>
        <taxon>Caenorhabditis</taxon>
    </lineage>
</organism>
<accession>A0A1I7V4K1</accession>
<keyword evidence="7" id="KW-1133">Transmembrane helix</keyword>
<keyword evidence="3 10" id="KW-0328">Glycosyltransferase</keyword>
<dbReference type="Pfam" id="PF01762">
    <property type="entry name" value="Galactosyl_T"/>
    <property type="match status" value="1"/>
</dbReference>
<keyword evidence="11" id="KW-1185">Reference proteome</keyword>
<keyword evidence="5" id="KW-0812">Transmembrane</keyword>
<proteinExistence type="inferred from homology"/>
<keyword evidence="4" id="KW-0808">Transferase</keyword>
<dbReference type="WBParaSite" id="Csp11.Scaffold651.g22324.t1">
    <property type="protein sequence ID" value="Csp11.Scaffold651.g22324.t1"/>
    <property type="gene ID" value="Csp11.Scaffold651.g22324"/>
</dbReference>
<evidence type="ECO:0000256" key="3">
    <source>
        <dbReference type="ARBA" id="ARBA00022676"/>
    </source>
</evidence>
<comment type="similarity">
    <text evidence="2 10">Belongs to the glycosyltransferase 31 family.</text>
</comment>
<evidence type="ECO:0000256" key="7">
    <source>
        <dbReference type="ARBA" id="ARBA00022989"/>
    </source>
</evidence>
<dbReference type="STRING" id="1561998.A0A1I7V4K1"/>
<dbReference type="Proteomes" id="UP000095282">
    <property type="component" value="Unplaced"/>
</dbReference>
<evidence type="ECO:0000256" key="10">
    <source>
        <dbReference type="RuleBase" id="RU363063"/>
    </source>
</evidence>